<dbReference type="AlphaFoldDB" id="A0A2P2QSD6"/>
<reference evidence="1" key="1">
    <citation type="submission" date="2018-02" db="EMBL/GenBank/DDBJ databases">
        <title>Rhizophora mucronata_Transcriptome.</title>
        <authorList>
            <person name="Meera S.P."/>
            <person name="Sreeshan A."/>
            <person name="Augustine A."/>
        </authorList>
    </citation>
    <scope>NUCLEOTIDE SEQUENCE</scope>
    <source>
        <tissue evidence="1">Leaf</tissue>
    </source>
</reference>
<name>A0A2P2QSD6_RHIMU</name>
<proteinExistence type="predicted"/>
<accession>A0A2P2QSD6</accession>
<protein>
    <submittedName>
        <fullName evidence="1">Uncharacterized protein</fullName>
    </submittedName>
</protein>
<sequence>MNNSSHLHKSHAPYLKLEFKILKIGI</sequence>
<organism evidence="1">
    <name type="scientific">Rhizophora mucronata</name>
    <name type="common">Asiatic mangrove</name>
    <dbReference type="NCBI Taxonomy" id="61149"/>
    <lineage>
        <taxon>Eukaryota</taxon>
        <taxon>Viridiplantae</taxon>
        <taxon>Streptophyta</taxon>
        <taxon>Embryophyta</taxon>
        <taxon>Tracheophyta</taxon>
        <taxon>Spermatophyta</taxon>
        <taxon>Magnoliopsida</taxon>
        <taxon>eudicotyledons</taxon>
        <taxon>Gunneridae</taxon>
        <taxon>Pentapetalae</taxon>
        <taxon>rosids</taxon>
        <taxon>fabids</taxon>
        <taxon>Malpighiales</taxon>
        <taxon>Rhizophoraceae</taxon>
        <taxon>Rhizophora</taxon>
    </lineage>
</organism>
<evidence type="ECO:0000313" key="1">
    <source>
        <dbReference type="EMBL" id="MBX69855.1"/>
    </source>
</evidence>
<dbReference type="EMBL" id="GGEC01089371">
    <property type="protein sequence ID" value="MBX69855.1"/>
    <property type="molecule type" value="Transcribed_RNA"/>
</dbReference>